<accession>A0A077K2L8</accession>
<proteinExistence type="predicted"/>
<dbReference type="EMBL" id="AB855771">
    <property type="protein sequence ID" value="BAP25559.1"/>
    <property type="molecule type" value="Genomic_DNA"/>
</dbReference>
<geneLocation type="plasmid" evidence="1">
    <name>pCB111</name>
</geneLocation>
<protein>
    <submittedName>
        <fullName evidence="1">Uncharacterized protein</fullName>
    </submittedName>
</protein>
<keyword evidence="1" id="KW-0614">Plasmid</keyword>
<dbReference type="RefSeq" id="WP_032072313.1">
    <property type="nucleotide sequence ID" value="NC_025146.1"/>
</dbReference>
<sequence length="196" mass="23422">MINMELVNMVNKKNSLYTEDYLKLDPAIEPLVNYINNYFPTVASCSSHKNRKGKYIGNAYVLFYLSKKDIKQYFDLKQKLEYKGCLYNVVLNLYCVENGNITEKYSFIKIKNQETKYLGCVLEIKPKFSFLNREKLFMAYYKECNIPFLEEKINITLERENYRNTINPSFSVYKHIEKEPNIVKEYKKQKFNALMH</sequence>
<reference evidence="1" key="1">
    <citation type="submission" date="2013-09" db="EMBL/GenBank/DDBJ databases">
        <title>Analysis of type B2 neurotoxin-encoding plasmid in Clostridium botulinum.</title>
        <authorList>
            <person name="Hosomi K."/>
            <person name="Sakaguchi Y."/>
            <person name="Gotoh K."/>
            <person name="Nakamura K."/>
            <person name="Kohda T."/>
            <person name="Mukamoto M."/>
            <person name="Iida T."/>
            <person name="Kozaki S."/>
        </authorList>
    </citation>
    <scope>NUCLEOTIDE SEQUENCE</scope>
    <source>
        <strain evidence="1">111</strain>
        <plasmid evidence="1">pCB111</plasmid>
    </source>
</reference>
<organism evidence="1">
    <name type="scientific">Clostridium botulinum</name>
    <dbReference type="NCBI Taxonomy" id="1491"/>
    <lineage>
        <taxon>Bacteria</taxon>
        <taxon>Bacillati</taxon>
        <taxon>Bacillota</taxon>
        <taxon>Clostridia</taxon>
        <taxon>Eubacteriales</taxon>
        <taxon>Clostridiaceae</taxon>
        <taxon>Clostridium</taxon>
    </lineage>
</organism>
<evidence type="ECO:0000313" key="1">
    <source>
        <dbReference type="EMBL" id="BAP25559.1"/>
    </source>
</evidence>
<dbReference type="AlphaFoldDB" id="A0A077K2L8"/>
<name>A0A077K2L8_CLOBO</name>